<organism evidence="5 6">
    <name type="scientific">Andreesenia angusta</name>
    <dbReference type="NCBI Taxonomy" id="39480"/>
    <lineage>
        <taxon>Bacteria</taxon>
        <taxon>Bacillati</taxon>
        <taxon>Bacillota</taxon>
        <taxon>Tissierellia</taxon>
        <taxon>Tissierellales</taxon>
        <taxon>Gottschalkiaceae</taxon>
        <taxon>Andreesenia</taxon>
    </lineage>
</organism>
<dbReference type="PANTHER" id="PTHR37165:SF1">
    <property type="entry name" value="TYPE 1 ENCAPSULIN SHELL PROTEIN"/>
    <property type="match status" value="1"/>
</dbReference>
<dbReference type="AlphaFoldDB" id="A0A1S1V6N0"/>
<dbReference type="STRING" id="39480.EUAN_13330"/>
<name>A0A1S1V6N0_9FIRM</name>
<evidence type="ECO:0000313" key="5">
    <source>
        <dbReference type="EMBL" id="OHW62263.1"/>
    </source>
</evidence>
<evidence type="ECO:0000256" key="3">
    <source>
        <dbReference type="ARBA" id="ARBA00033787"/>
    </source>
</evidence>
<dbReference type="RefSeq" id="WP_071062923.1">
    <property type="nucleotide sequence ID" value="NZ_MKIE01000004.1"/>
</dbReference>
<keyword evidence="6" id="KW-1185">Reference proteome</keyword>
<dbReference type="Gene3D" id="3.30.2320.10">
    <property type="entry name" value="hypothetical protein PF0899 domain"/>
    <property type="match status" value="1"/>
</dbReference>
<dbReference type="SUPFAM" id="SSF56563">
    <property type="entry name" value="Major capsid protein gp5"/>
    <property type="match status" value="1"/>
</dbReference>
<dbReference type="EMBL" id="MKIE01000004">
    <property type="protein sequence ID" value="OHW62263.1"/>
    <property type="molecule type" value="Genomic_DNA"/>
</dbReference>
<dbReference type="Proteomes" id="UP000180254">
    <property type="component" value="Unassembled WGS sequence"/>
</dbReference>
<dbReference type="PANTHER" id="PTHR37165">
    <property type="entry name" value="PEPTIDASE U56 FAMILY"/>
    <property type="match status" value="1"/>
</dbReference>
<dbReference type="GO" id="GO:0140737">
    <property type="term" value="C:encapsulin nanocompartment"/>
    <property type="evidence" value="ECO:0007669"/>
    <property type="project" value="UniProtKB-SubCell"/>
</dbReference>
<accession>A0A1S1V6N0</accession>
<gene>
    <name evidence="5" type="ORF">EUAN_13330</name>
</gene>
<dbReference type="GO" id="GO:0016787">
    <property type="term" value="F:hydrolase activity"/>
    <property type="evidence" value="ECO:0007669"/>
    <property type="project" value="UniProtKB-KW"/>
</dbReference>
<evidence type="ECO:0000256" key="2">
    <source>
        <dbReference type="ARBA" id="ARBA00033743"/>
    </source>
</evidence>
<sequence length="263" mass="29181">MDILKRDLAPLTSEVWDEIDGRAKEVLESYLSARKVVHVEGPKGWDSNVVVEGRLDVIEESKEGVSAGTYRVKPLMEVRSSFELNRWEMDNIVRGAKDINLESLEEAAKRIAKYEDKVIFEGNEKAGIVGLLKAEGIEELSLGANREDILDNISRGVLKLQSSYASKPFTLVVGTEAYRVINKQTGGYPLAKQLEDIIGGEIVVSPSIEGAVLIPANHSDLEMTIGQDLSIGYESHDSKTVRLFITESFTFRILDPSIIVKFK</sequence>
<dbReference type="InterPro" id="IPR051429">
    <property type="entry name" value="Encapsulin_nc"/>
</dbReference>
<reference evidence="5 6" key="1">
    <citation type="submission" date="2016-09" db="EMBL/GenBank/DDBJ databases">
        <title>Genome sequence of Eubacterium angustum.</title>
        <authorList>
            <person name="Poehlein A."/>
            <person name="Daniel R."/>
        </authorList>
    </citation>
    <scope>NUCLEOTIDE SEQUENCE [LARGE SCALE GENOMIC DNA]</scope>
    <source>
        <strain evidence="5 6">DSM 1989</strain>
    </source>
</reference>
<dbReference type="Pfam" id="PF04454">
    <property type="entry name" value="Linocin_M18"/>
    <property type="match status" value="1"/>
</dbReference>
<comment type="subcellular location">
    <subcellularLocation>
        <location evidence="1">Encapsulin nanocompartment</location>
    </subcellularLocation>
</comment>
<keyword evidence="3" id="KW-1284">Encapsulin nanocompartment</keyword>
<comment type="similarity">
    <text evidence="2">Belongs to the encapsulin family. Family 1 subfamily.</text>
</comment>
<dbReference type="PIRSF" id="PIRSF019254">
    <property type="entry name" value="CFP29"/>
    <property type="match status" value="1"/>
</dbReference>
<proteinExistence type="inferred from homology"/>
<dbReference type="Gene3D" id="3.30.2400.30">
    <property type="match status" value="1"/>
</dbReference>
<evidence type="ECO:0000313" key="6">
    <source>
        <dbReference type="Proteomes" id="UP000180254"/>
    </source>
</evidence>
<evidence type="ECO:0000256" key="4">
    <source>
        <dbReference type="ARBA" id="ARBA00050023"/>
    </source>
</evidence>
<protein>
    <recommendedName>
        <fullName evidence="4">Type 1 encapsulin shell protein</fullName>
    </recommendedName>
</protein>
<keyword evidence="5" id="KW-0378">Hydrolase</keyword>
<dbReference type="NCBIfam" id="NF041155">
    <property type="entry name" value="encap_f1"/>
    <property type="match status" value="1"/>
</dbReference>
<evidence type="ECO:0000256" key="1">
    <source>
        <dbReference type="ARBA" id="ARBA00033738"/>
    </source>
</evidence>
<comment type="caution">
    <text evidence="5">The sequence shown here is derived from an EMBL/GenBank/DDBJ whole genome shotgun (WGS) entry which is preliminary data.</text>
</comment>
<dbReference type="InterPro" id="IPR007544">
    <property type="entry name" value="ENCAP"/>
</dbReference>